<dbReference type="FunFam" id="3.30.720.220:FF:000001">
    <property type="entry name" value="Jumping translocation breakpoint"/>
    <property type="match status" value="1"/>
</dbReference>
<dbReference type="CTD" id="38235"/>
<dbReference type="GO" id="GO:0005819">
    <property type="term" value="C:spindle"/>
    <property type="evidence" value="ECO:0007669"/>
    <property type="project" value="UniProtKB-SubCell"/>
</dbReference>
<evidence type="ECO:0000256" key="13">
    <source>
        <dbReference type="ARBA" id="ARBA00023212"/>
    </source>
</evidence>
<keyword evidence="6" id="KW-0132">Cell division</keyword>
<evidence type="ECO:0000256" key="10">
    <source>
        <dbReference type="ARBA" id="ARBA00022989"/>
    </source>
</evidence>
<dbReference type="Pfam" id="PF05439">
    <property type="entry name" value="JTB"/>
    <property type="match status" value="1"/>
</dbReference>
<proteinExistence type="inferred from homology"/>
<keyword evidence="12 17" id="KW-0472">Membrane</keyword>
<comment type="similarity">
    <text evidence="15">Belongs to the JTB family.</text>
</comment>
<gene>
    <name evidence="19" type="primary">LOC105433879</name>
</gene>
<evidence type="ECO:0000313" key="18">
    <source>
        <dbReference type="Proteomes" id="UP000504615"/>
    </source>
</evidence>
<evidence type="ECO:0000256" key="1">
    <source>
        <dbReference type="ARBA" id="ARBA00004173"/>
    </source>
</evidence>
<dbReference type="AlphaFoldDB" id="A0A8N1SAF0"/>
<evidence type="ECO:0000256" key="7">
    <source>
        <dbReference type="ARBA" id="ARBA00022692"/>
    </source>
</evidence>
<dbReference type="GO" id="GO:0005739">
    <property type="term" value="C:mitochondrion"/>
    <property type="evidence" value="ECO:0007669"/>
    <property type="project" value="UniProtKB-SubCell"/>
</dbReference>
<evidence type="ECO:0000256" key="8">
    <source>
        <dbReference type="ARBA" id="ARBA00022729"/>
    </source>
</evidence>
<feature type="transmembrane region" description="Helical" evidence="17">
    <location>
        <begin position="109"/>
        <end position="129"/>
    </location>
</feature>
<keyword evidence="5" id="KW-0963">Cytoplasm</keyword>
<evidence type="ECO:0000256" key="5">
    <source>
        <dbReference type="ARBA" id="ARBA00022490"/>
    </source>
</evidence>
<comment type="subcellular location">
    <subcellularLocation>
        <location evidence="3">Cytoplasm</location>
        <location evidence="3">Cytoskeleton</location>
        <location evidence="3">Microtubule organizing center</location>
        <location evidence="3">Centrosome</location>
    </subcellularLocation>
    <subcellularLocation>
        <location evidence="2">Cytoplasm</location>
        <location evidence="2">Cytoskeleton</location>
        <location evidence="2">Spindle</location>
    </subcellularLocation>
    <subcellularLocation>
        <location evidence="4">Membrane</location>
        <topology evidence="4">Single-pass type I membrane protein</topology>
    </subcellularLocation>
    <subcellularLocation>
        <location evidence="1">Mitochondrion</location>
    </subcellularLocation>
</comment>
<dbReference type="GO" id="GO:0005813">
    <property type="term" value="C:centrosome"/>
    <property type="evidence" value="ECO:0007669"/>
    <property type="project" value="UniProtKB-SubCell"/>
</dbReference>
<evidence type="ECO:0000256" key="14">
    <source>
        <dbReference type="ARBA" id="ARBA00023306"/>
    </source>
</evidence>
<dbReference type="GO" id="GO:0000281">
    <property type="term" value="P:mitotic cytokinesis"/>
    <property type="evidence" value="ECO:0007669"/>
    <property type="project" value="TreeGrafter"/>
</dbReference>
<sequence>MIESCTKKRMLLGITFLGGLTVLALIIESHWTNSTSKLYIDNYENNSSCISGEEYEVISECHPCTAFEIASESIGICVRARYKEVLKCKSGETITRSCDKVAWLEERAFWKFEGFMFAATVISCFIVYWRENVLRQRIIRKVARQLRISVKNR</sequence>
<keyword evidence="11" id="KW-0496">Mitochondrion</keyword>
<evidence type="ECO:0000256" key="12">
    <source>
        <dbReference type="ARBA" id="ARBA00023136"/>
    </source>
</evidence>
<keyword evidence="18" id="KW-1185">Reference proteome</keyword>
<evidence type="ECO:0000256" key="2">
    <source>
        <dbReference type="ARBA" id="ARBA00004186"/>
    </source>
</evidence>
<keyword evidence="7 17" id="KW-0812">Transmembrane</keyword>
<evidence type="ECO:0000256" key="4">
    <source>
        <dbReference type="ARBA" id="ARBA00004479"/>
    </source>
</evidence>
<dbReference type="RefSeq" id="XP_025075829.1">
    <property type="nucleotide sequence ID" value="XM_025220044.1"/>
</dbReference>
<dbReference type="Gene3D" id="3.30.720.220">
    <property type="match status" value="1"/>
</dbReference>
<evidence type="ECO:0000256" key="11">
    <source>
        <dbReference type="ARBA" id="ARBA00023128"/>
    </source>
</evidence>
<accession>A0A8N1SAF0</accession>
<protein>
    <recommendedName>
        <fullName evidence="16">Protein JTB</fullName>
    </recommendedName>
</protein>
<dbReference type="InterPro" id="IPR008657">
    <property type="entry name" value="JTB"/>
</dbReference>
<dbReference type="PANTHER" id="PTHR13041:SF3">
    <property type="entry name" value="PROTEIN JTB"/>
    <property type="match status" value="1"/>
</dbReference>
<dbReference type="Proteomes" id="UP000504615">
    <property type="component" value="Unplaced"/>
</dbReference>
<evidence type="ECO:0000256" key="3">
    <source>
        <dbReference type="ARBA" id="ARBA00004300"/>
    </source>
</evidence>
<evidence type="ECO:0000256" key="6">
    <source>
        <dbReference type="ARBA" id="ARBA00022618"/>
    </source>
</evidence>
<dbReference type="GeneID" id="105433879"/>
<keyword evidence="14" id="KW-0131">Cell cycle</keyword>
<keyword evidence="13" id="KW-0206">Cytoskeleton</keyword>
<evidence type="ECO:0000256" key="17">
    <source>
        <dbReference type="SAM" id="Phobius"/>
    </source>
</evidence>
<dbReference type="PANTHER" id="PTHR13041">
    <property type="entry name" value="JTB PROTEIN-RELATED"/>
    <property type="match status" value="1"/>
</dbReference>
<dbReference type="OrthoDB" id="5971907at2759"/>
<evidence type="ECO:0000313" key="19">
    <source>
        <dbReference type="RefSeq" id="XP_025075829.1"/>
    </source>
</evidence>
<keyword evidence="8" id="KW-0732">Signal</keyword>
<organism evidence="18 19">
    <name type="scientific">Pogonomyrmex barbatus</name>
    <name type="common">red harvester ant</name>
    <dbReference type="NCBI Taxonomy" id="144034"/>
    <lineage>
        <taxon>Eukaryota</taxon>
        <taxon>Metazoa</taxon>
        <taxon>Ecdysozoa</taxon>
        <taxon>Arthropoda</taxon>
        <taxon>Hexapoda</taxon>
        <taxon>Insecta</taxon>
        <taxon>Pterygota</taxon>
        <taxon>Neoptera</taxon>
        <taxon>Endopterygota</taxon>
        <taxon>Hymenoptera</taxon>
        <taxon>Apocrita</taxon>
        <taxon>Aculeata</taxon>
        <taxon>Formicoidea</taxon>
        <taxon>Formicidae</taxon>
        <taxon>Myrmicinae</taxon>
        <taxon>Pogonomyrmex</taxon>
    </lineage>
</organism>
<dbReference type="GO" id="GO:0016020">
    <property type="term" value="C:membrane"/>
    <property type="evidence" value="ECO:0007669"/>
    <property type="project" value="UniProtKB-SubCell"/>
</dbReference>
<evidence type="ECO:0000256" key="9">
    <source>
        <dbReference type="ARBA" id="ARBA00022776"/>
    </source>
</evidence>
<evidence type="ECO:0000256" key="15">
    <source>
        <dbReference type="ARBA" id="ARBA00060886"/>
    </source>
</evidence>
<name>A0A8N1SAF0_9HYME</name>
<keyword evidence="9" id="KW-0498">Mitosis</keyword>
<dbReference type="GO" id="GO:0030496">
    <property type="term" value="C:midbody"/>
    <property type="evidence" value="ECO:0007669"/>
    <property type="project" value="TreeGrafter"/>
</dbReference>
<reference evidence="19" key="1">
    <citation type="submission" date="2025-08" db="UniProtKB">
        <authorList>
            <consortium name="RefSeq"/>
        </authorList>
    </citation>
    <scope>IDENTIFICATION</scope>
</reference>
<keyword evidence="10 17" id="KW-1133">Transmembrane helix</keyword>
<evidence type="ECO:0000256" key="16">
    <source>
        <dbReference type="ARBA" id="ARBA00068227"/>
    </source>
</evidence>